<dbReference type="AlphaFoldDB" id="G0W9N7"/>
<dbReference type="PROSITE" id="PS51420">
    <property type="entry name" value="RHO"/>
    <property type="match status" value="1"/>
</dbReference>
<dbReference type="HOGENOM" id="CLU_735853_0_0_1"/>
<organism evidence="3 4">
    <name type="scientific">Naumovozyma dairenensis (strain ATCC 10597 / BCRC 20456 / CBS 421 / NBRC 0211 / NRRL Y-12639)</name>
    <name type="common">Saccharomyces dairenensis</name>
    <dbReference type="NCBI Taxonomy" id="1071378"/>
    <lineage>
        <taxon>Eukaryota</taxon>
        <taxon>Fungi</taxon>
        <taxon>Dikarya</taxon>
        <taxon>Ascomycota</taxon>
        <taxon>Saccharomycotina</taxon>
        <taxon>Saccharomycetes</taxon>
        <taxon>Saccharomycetales</taxon>
        <taxon>Saccharomycetaceae</taxon>
        <taxon>Naumovozyma</taxon>
    </lineage>
</organism>
<dbReference type="Pfam" id="PF00071">
    <property type="entry name" value="Ras"/>
    <property type="match status" value="2"/>
</dbReference>
<dbReference type="PANTHER" id="PTHR47978">
    <property type="match status" value="1"/>
</dbReference>
<dbReference type="SMART" id="SM00174">
    <property type="entry name" value="RHO"/>
    <property type="match status" value="1"/>
</dbReference>
<keyword evidence="4" id="KW-1185">Reference proteome</keyword>
<dbReference type="GO" id="GO:0003924">
    <property type="term" value="F:GTPase activity"/>
    <property type="evidence" value="ECO:0007669"/>
    <property type="project" value="InterPro"/>
</dbReference>
<dbReference type="Proteomes" id="UP000000689">
    <property type="component" value="Chromosome 4"/>
</dbReference>
<reference evidence="3 4" key="1">
    <citation type="journal article" date="2011" name="Proc. Natl. Acad. Sci. U.S.A.">
        <title>Evolutionary erosion of yeast sex chromosomes by mating-type switching accidents.</title>
        <authorList>
            <person name="Gordon J.L."/>
            <person name="Armisen D."/>
            <person name="Proux-Wera E."/>
            <person name="Oheigeartaigh S.S."/>
            <person name="Byrne K.P."/>
            <person name="Wolfe K.H."/>
        </authorList>
    </citation>
    <scope>NUCLEOTIDE SEQUENCE [LARGE SCALE GENOMIC DNA]</scope>
    <source>
        <strain evidence="4">ATCC 10597 / BCRC 20456 / CBS 421 / NBRC 0211 / NRRL Y-12639</strain>
    </source>
</reference>
<proteinExistence type="predicted"/>
<dbReference type="OMA" id="IPRCFDL"/>
<feature type="region of interest" description="Disordered" evidence="2">
    <location>
        <begin position="135"/>
        <end position="158"/>
    </location>
</feature>
<sequence length="376" mass="43433">MSTLLLYDFQKYPKPRCTDLHTARITVMGDNHCGKTSLIFRWLTNAFQQIEDGTYQEDIYHKTLNIETLLNDEYPLSTTNTINSITTDLDYDSISNEPHHTLTDDLLECTTETPPDKHDTLHHFLADIAKSRHVGKQESNYDTNNTEDTEKKKASNSRKNAYQTHKHFLNRPHNIKLQILDSQPLEIADFSELRSKQIQQSDAFILCFDSTNRESFHDIRTYQRKIERARGIDDNIPIILCCTKTDKINERKVSPDEIKDLVYKSGLDIRTDFFEVSSKHGTNVQSLLLTTLVKIENYKYQERNRLKSKKSKSKSNSNHSSRTQLHNPPDDHELVESKLLLNKNTGSTTTPIESTNGSSTNLLDEKKILNRLIKSY</sequence>
<dbReference type="SUPFAM" id="SSF52540">
    <property type="entry name" value="P-loop containing nucleoside triphosphate hydrolases"/>
    <property type="match status" value="1"/>
</dbReference>
<dbReference type="OrthoDB" id="25896at2759"/>
<protein>
    <submittedName>
        <fullName evidence="3">Uncharacterized protein</fullName>
    </submittedName>
</protein>
<evidence type="ECO:0000313" key="3">
    <source>
        <dbReference type="EMBL" id="CCD24498.1"/>
    </source>
</evidence>
<dbReference type="Gene3D" id="3.40.50.300">
    <property type="entry name" value="P-loop containing nucleotide triphosphate hydrolases"/>
    <property type="match status" value="2"/>
</dbReference>
<dbReference type="PRINTS" id="PR00449">
    <property type="entry name" value="RASTRNSFRMNG"/>
</dbReference>
<accession>G0W9N7</accession>
<dbReference type="GO" id="GO:0005525">
    <property type="term" value="F:GTP binding"/>
    <property type="evidence" value="ECO:0007669"/>
    <property type="project" value="InterPro"/>
</dbReference>
<dbReference type="SMART" id="SM00175">
    <property type="entry name" value="RAB"/>
    <property type="match status" value="1"/>
</dbReference>
<evidence type="ECO:0000256" key="1">
    <source>
        <dbReference type="ARBA" id="ARBA00022741"/>
    </source>
</evidence>
<dbReference type="EMBL" id="HE580270">
    <property type="protein sequence ID" value="CCD24498.1"/>
    <property type="molecule type" value="Genomic_DNA"/>
</dbReference>
<dbReference type="eggNOG" id="KOG0093">
    <property type="taxonomic scope" value="Eukaryota"/>
</dbReference>
<feature type="compositionally biased region" description="Polar residues" evidence="2">
    <location>
        <begin position="137"/>
        <end position="146"/>
    </location>
</feature>
<evidence type="ECO:0000256" key="2">
    <source>
        <dbReference type="SAM" id="MobiDB-lite"/>
    </source>
</evidence>
<gene>
    <name evidence="3" type="primary">NDAI0D01840</name>
    <name evidence="3" type="ordered locus">NDAI_0D01840</name>
</gene>
<dbReference type="InterPro" id="IPR001806">
    <property type="entry name" value="Small_GTPase"/>
</dbReference>
<dbReference type="GeneID" id="11494869"/>
<dbReference type="KEGG" id="ndi:NDAI_0D01840"/>
<dbReference type="STRING" id="1071378.G0W9N7"/>
<feature type="region of interest" description="Disordered" evidence="2">
    <location>
        <begin position="303"/>
        <end position="331"/>
    </location>
</feature>
<evidence type="ECO:0000313" key="4">
    <source>
        <dbReference type="Proteomes" id="UP000000689"/>
    </source>
</evidence>
<dbReference type="SMART" id="SM00173">
    <property type="entry name" value="RAS"/>
    <property type="match status" value="1"/>
</dbReference>
<dbReference type="InterPro" id="IPR027417">
    <property type="entry name" value="P-loop_NTPase"/>
</dbReference>
<name>G0W9N7_NAUDC</name>
<dbReference type="PROSITE" id="PS51419">
    <property type="entry name" value="RAB"/>
    <property type="match status" value="1"/>
</dbReference>
<dbReference type="PROSITE" id="PS51421">
    <property type="entry name" value="RAS"/>
    <property type="match status" value="1"/>
</dbReference>
<dbReference type="RefSeq" id="XP_003669741.1">
    <property type="nucleotide sequence ID" value="XM_003669693.1"/>
</dbReference>
<keyword evidence="1" id="KW-0547">Nucleotide-binding</keyword>